<dbReference type="Gene3D" id="3.90.1580.10">
    <property type="entry name" value="paralog of FGE (formylglycine-generating enzyme)"/>
    <property type="match status" value="1"/>
</dbReference>
<comment type="caution">
    <text evidence="4">The sequence shown here is derived from an EMBL/GenBank/DDBJ whole genome shotgun (WGS) entry which is preliminary data.</text>
</comment>
<keyword evidence="5" id="KW-1185">Reference proteome</keyword>
<feature type="signal peptide" evidence="2">
    <location>
        <begin position="1"/>
        <end position="20"/>
    </location>
</feature>
<dbReference type="RefSeq" id="WP_200353351.1">
    <property type="nucleotide sequence ID" value="NZ_BAABHZ010000002.1"/>
</dbReference>
<evidence type="ECO:0000259" key="3">
    <source>
        <dbReference type="Pfam" id="PF03781"/>
    </source>
</evidence>
<dbReference type="PANTHER" id="PTHR23150:SF19">
    <property type="entry name" value="FORMYLGLYCINE-GENERATING ENZYME"/>
    <property type="match status" value="1"/>
</dbReference>
<dbReference type="PANTHER" id="PTHR23150">
    <property type="entry name" value="SULFATASE MODIFYING FACTOR 1, 2"/>
    <property type="match status" value="1"/>
</dbReference>
<evidence type="ECO:0000256" key="1">
    <source>
        <dbReference type="SAM" id="MobiDB-lite"/>
    </source>
</evidence>
<dbReference type="InterPro" id="IPR042095">
    <property type="entry name" value="SUMF_sf"/>
</dbReference>
<evidence type="ECO:0000256" key="2">
    <source>
        <dbReference type="SAM" id="SignalP"/>
    </source>
</evidence>
<evidence type="ECO:0000313" key="4">
    <source>
        <dbReference type="EMBL" id="MBK1818404.1"/>
    </source>
</evidence>
<accession>A0A934RBA1</accession>
<dbReference type="SUPFAM" id="SSF56436">
    <property type="entry name" value="C-type lectin-like"/>
    <property type="match status" value="1"/>
</dbReference>
<dbReference type="InterPro" id="IPR005532">
    <property type="entry name" value="SUMF_dom"/>
</dbReference>
<dbReference type="EMBL" id="JAENIK010000013">
    <property type="protein sequence ID" value="MBK1818404.1"/>
    <property type="molecule type" value="Genomic_DNA"/>
</dbReference>
<gene>
    <name evidence="4" type="ORF">JIN84_22485</name>
</gene>
<name>A0A934RBA1_9BACT</name>
<dbReference type="GO" id="GO:0120147">
    <property type="term" value="F:formylglycine-generating oxidase activity"/>
    <property type="evidence" value="ECO:0007669"/>
    <property type="project" value="TreeGrafter"/>
</dbReference>
<protein>
    <submittedName>
        <fullName evidence="4">Formylglycine-generating enzyme family protein</fullName>
    </submittedName>
</protein>
<dbReference type="AlphaFoldDB" id="A0A934RBA1"/>
<dbReference type="Proteomes" id="UP000600139">
    <property type="component" value="Unassembled WGS sequence"/>
</dbReference>
<sequence length="369" mass="41070">MKSAAIVSLAGCLIAPHLLAELPNPQLLPTTRAISEIIAKTPDPEASAMKSYVEKVKLAGDANLDLIAIQGGEFSLGSPETEAGRKPDEGPQRKVRIDPFWMGKLEITWELYRPFMENGKARNKDGTLNRDSNLTTSEAPAVQAGETLNDTITQPTPPFMPMNLGMGDGYAKDFPAISMTQHAAGKFCEWLSEQTGHFYRLPTEAEWEYACRAGTTTAWSFGDDAAQLPDYAWFADNSEFQYQKVGKKKPNPWGLHDMHGNVAELVLDQYLPDSYAKFKDGESNPWVPAPLRYPTVVRGGHWDADAVMLRSAARLASSKDWKVIDPQIPKSIWFFTSAPWLGFRVVRPLKTPPVEEMHRYWNMGPGPTE</sequence>
<proteinExistence type="predicted"/>
<reference evidence="4" key="1">
    <citation type="submission" date="2021-01" db="EMBL/GenBank/DDBJ databases">
        <title>Modified the classification status of verrucomicrobia.</title>
        <authorList>
            <person name="Feng X."/>
        </authorList>
    </citation>
    <scope>NUCLEOTIDE SEQUENCE</scope>
    <source>
        <strain evidence="4">JCM 18052</strain>
    </source>
</reference>
<dbReference type="Pfam" id="PF03781">
    <property type="entry name" value="FGE-sulfatase"/>
    <property type="match status" value="1"/>
</dbReference>
<dbReference type="InterPro" id="IPR016187">
    <property type="entry name" value="CTDL_fold"/>
</dbReference>
<evidence type="ECO:0000313" key="5">
    <source>
        <dbReference type="Proteomes" id="UP000600139"/>
    </source>
</evidence>
<dbReference type="InterPro" id="IPR051043">
    <property type="entry name" value="Sulfatase_Mod_Factor_Kinase"/>
</dbReference>
<keyword evidence="2" id="KW-0732">Signal</keyword>
<feature type="compositionally biased region" description="Polar residues" evidence="1">
    <location>
        <begin position="129"/>
        <end position="138"/>
    </location>
</feature>
<feature type="region of interest" description="Disordered" evidence="1">
    <location>
        <begin position="121"/>
        <end position="140"/>
    </location>
</feature>
<feature type="chain" id="PRO_5037244474" evidence="2">
    <location>
        <begin position="21"/>
        <end position="369"/>
    </location>
</feature>
<feature type="domain" description="Sulfatase-modifying factor enzyme-like" evidence="3">
    <location>
        <begin position="65"/>
        <end position="346"/>
    </location>
</feature>
<organism evidence="4 5">
    <name type="scientific">Luteolibacter yonseiensis</name>
    <dbReference type="NCBI Taxonomy" id="1144680"/>
    <lineage>
        <taxon>Bacteria</taxon>
        <taxon>Pseudomonadati</taxon>
        <taxon>Verrucomicrobiota</taxon>
        <taxon>Verrucomicrobiia</taxon>
        <taxon>Verrucomicrobiales</taxon>
        <taxon>Verrucomicrobiaceae</taxon>
        <taxon>Luteolibacter</taxon>
    </lineage>
</organism>